<gene>
    <name evidence="1" type="ORF">HWA77_10295</name>
</gene>
<name>A0A850QZ81_PHODD</name>
<sequence>IDTLYQQAEELCQYYSINLSVGLAPYHQGNLSDPDSILVQADSAMYIDKSKKKISMR</sequence>
<reference evidence="1 2" key="1">
    <citation type="submission" date="2020-06" db="EMBL/GenBank/DDBJ databases">
        <title>Photobacterium damselae subsp. damselae comparative genomics.</title>
        <authorList>
            <person name="Osorio C.R."/>
        </authorList>
    </citation>
    <scope>NUCLEOTIDE SEQUENCE [LARGE SCALE GENOMIC DNA]</scope>
    <source>
        <strain evidence="1 2">TW250/03</strain>
    </source>
</reference>
<protein>
    <submittedName>
        <fullName evidence="1">GGDEF domain-containing protein</fullName>
    </submittedName>
</protein>
<comment type="caution">
    <text evidence="1">The sequence shown here is derived from an EMBL/GenBank/DDBJ whole genome shotgun (WGS) entry which is preliminary data.</text>
</comment>
<evidence type="ECO:0000313" key="1">
    <source>
        <dbReference type="EMBL" id="NVP00599.1"/>
    </source>
</evidence>
<dbReference type="Proteomes" id="UP000533429">
    <property type="component" value="Unassembled WGS sequence"/>
</dbReference>
<dbReference type="EMBL" id="JABXOR010000646">
    <property type="protein sequence ID" value="NVP00599.1"/>
    <property type="molecule type" value="Genomic_DNA"/>
</dbReference>
<feature type="non-terminal residue" evidence="1">
    <location>
        <position position="1"/>
    </location>
</feature>
<evidence type="ECO:0000313" key="2">
    <source>
        <dbReference type="Proteomes" id="UP000533429"/>
    </source>
</evidence>
<dbReference type="Gene3D" id="3.30.70.270">
    <property type="match status" value="1"/>
</dbReference>
<proteinExistence type="predicted"/>
<accession>A0A850QZ81</accession>
<organism evidence="1 2">
    <name type="scientific">Photobacterium damselae subsp. damselae</name>
    <name type="common">Listonella damsela</name>
    <dbReference type="NCBI Taxonomy" id="85581"/>
    <lineage>
        <taxon>Bacteria</taxon>
        <taxon>Pseudomonadati</taxon>
        <taxon>Pseudomonadota</taxon>
        <taxon>Gammaproteobacteria</taxon>
        <taxon>Vibrionales</taxon>
        <taxon>Vibrionaceae</taxon>
        <taxon>Photobacterium</taxon>
    </lineage>
</organism>
<dbReference type="InterPro" id="IPR043128">
    <property type="entry name" value="Rev_trsase/Diguanyl_cyclase"/>
</dbReference>
<dbReference type="AlphaFoldDB" id="A0A850QZ81"/>